<dbReference type="SUPFAM" id="SSF50621">
    <property type="entry name" value="Alanine racemase C-terminal domain-like"/>
    <property type="match status" value="1"/>
</dbReference>
<evidence type="ECO:0000256" key="8">
    <source>
        <dbReference type="PIRSR" id="PIRSR600821-52"/>
    </source>
</evidence>
<proteinExistence type="inferred from homology"/>
<dbReference type="InterPro" id="IPR011079">
    <property type="entry name" value="Ala_racemase_C"/>
</dbReference>
<sequence>MHQVVDPDLMGIPPLMNLNYQSPLRLRLDRAALLSNYRWLGERCGQAACGAAIKANGYGLGAREVMAHLAGAGCRDFFVATWAEALDVQDGLGEAVGLSVLHGVRPEDMRIALASPARPVLNSAEQIARWKEAGGGPCDVMIDTGMNRLGLSLSDLDFSLLDGLEIDTLMSHLVAAEEEHYLNDVQLMLFGDIARRVTAKRYSLANSAGICRGEKFLFDLARPGLALYGGIAHPECEGNIRPVATPQAEILQRRTVRGGESVGYGATFVADRTMETATINLGYADGYARILSGAGTALKDEARLPVIGRVSMDLVTIDVTERPDLKEGDWVDIDYDLSFTALLTGLSQYELLTGLGQRFDRYWV</sequence>
<dbReference type="SUPFAM" id="SSF51419">
    <property type="entry name" value="PLP-binding barrel"/>
    <property type="match status" value="1"/>
</dbReference>
<comment type="cofactor">
    <cofactor evidence="2 7">
        <name>pyridoxal 5'-phosphate</name>
        <dbReference type="ChEBI" id="CHEBI:597326"/>
    </cofactor>
</comment>
<dbReference type="InterPro" id="IPR020622">
    <property type="entry name" value="Ala_racemase_pyridoxalP-BS"/>
</dbReference>
<dbReference type="Pfam" id="PF01168">
    <property type="entry name" value="Ala_racemase_N"/>
    <property type="match status" value="1"/>
</dbReference>
<feature type="binding site" evidence="8">
    <location>
        <position position="148"/>
    </location>
    <ligand>
        <name>substrate</name>
    </ligand>
</feature>
<dbReference type="GO" id="GO:0008784">
    <property type="term" value="F:alanine racemase activity"/>
    <property type="evidence" value="ECO:0007669"/>
    <property type="project" value="UniProtKB-EC"/>
</dbReference>
<dbReference type="CDD" id="cd00430">
    <property type="entry name" value="PLPDE_III_AR"/>
    <property type="match status" value="1"/>
</dbReference>
<accession>A0A7W6BTA6</accession>
<evidence type="ECO:0000256" key="5">
    <source>
        <dbReference type="ARBA" id="ARBA00022898"/>
    </source>
</evidence>
<dbReference type="NCBIfam" id="TIGR00492">
    <property type="entry name" value="alr"/>
    <property type="match status" value="1"/>
</dbReference>
<dbReference type="AlphaFoldDB" id="A0A7W6BTA6"/>
<feature type="modified residue" description="N6-(pyridoxal phosphate)lysine" evidence="7">
    <location>
        <position position="54"/>
    </location>
</feature>
<evidence type="ECO:0000313" key="11">
    <source>
        <dbReference type="Proteomes" id="UP000571950"/>
    </source>
</evidence>
<dbReference type="Gene3D" id="3.20.20.10">
    <property type="entry name" value="Alanine racemase"/>
    <property type="match status" value="1"/>
</dbReference>
<reference evidence="10 11" key="1">
    <citation type="submission" date="2020-08" db="EMBL/GenBank/DDBJ databases">
        <title>Genomic Encyclopedia of Type Strains, Phase IV (KMG-IV): sequencing the most valuable type-strain genomes for metagenomic binning, comparative biology and taxonomic classification.</title>
        <authorList>
            <person name="Goeker M."/>
        </authorList>
    </citation>
    <scope>NUCLEOTIDE SEQUENCE [LARGE SCALE GENOMIC DNA]</scope>
    <source>
        <strain evidence="10 11">DSM 26189</strain>
    </source>
</reference>
<evidence type="ECO:0000256" key="4">
    <source>
        <dbReference type="ARBA" id="ARBA00013089"/>
    </source>
</evidence>
<dbReference type="EMBL" id="JACIDT010000012">
    <property type="protein sequence ID" value="MBB3927459.1"/>
    <property type="molecule type" value="Genomic_DNA"/>
</dbReference>
<dbReference type="GO" id="GO:0005829">
    <property type="term" value="C:cytosol"/>
    <property type="evidence" value="ECO:0007669"/>
    <property type="project" value="TreeGrafter"/>
</dbReference>
<keyword evidence="6 10" id="KW-0413">Isomerase</keyword>
<gene>
    <name evidence="10" type="ORF">GGR43_003190</name>
</gene>
<keyword evidence="5 7" id="KW-0663">Pyridoxal phosphate</keyword>
<evidence type="ECO:0000259" key="9">
    <source>
        <dbReference type="SMART" id="SM01005"/>
    </source>
</evidence>
<dbReference type="Proteomes" id="UP000571950">
    <property type="component" value="Unassembled WGS sequence"/>
</dbReference>
<comment type="caution">
    <text evidence="10">The sequence shown here is derived from an EMBL/GenBank/DDBJ whole genome shotgun (WGS) entry which is preliminary data.</text>
</comment>
<dbReference type="PANTHER" id="PTHR30511:SF0">
    <property type="entry name" value="ALANINE RACEMASE, CATABOLIC-RELATED"/>
    <property type="match status" value="1"/>
</dbReference>
<dbReference type="Pfam" id="PF00842">
    <property type="entry name" value="Ala_racemase_C"/>
    <property type="match status" value="1"/>
</dbReference>
<dbReference type="EC" id="5.1.1.1" evidence="4"/>
<comment type="catalytic activity">
    <reaction evidence="1">
        <text>L-alanine = D-alanine</text>
        <dbReference type="Rhea" id="RHEA:20249"/>
        <dbReference type="ChEBI" id="CHEBI:57416"/>
        <dbReference type="ChEBI" id="CHEBI:57972"/>
        <dbReference type="EC" id="5.1.1.1"/>
    </reaction>
</comment>
<dbReference type="GO" id="GO:0030170">
    <property type="term" value="F:pyridoxal phosphate binding"/>
    <property type="evidence" value="ECO:0007669"/>
    <property type="project" value="TreeGrafter"/>
</dbReference>
<organism evidence="10 11">
    <name type="scientific">Sphingobium jiangsuense</name>
    <dbReference type="NCBI Taxonomy" id="870476"/>
    <lineage>
        <taxon>Bacteria</taxon>
        <taxon>Pseudomonadati</taxon>
        <taxon>Pseudomonadota</taxon>
        <taxon>Alphaproteobacteria</taxon>
        <taxon>Sphingomonadales</taxon>
        <taxon>Sphingomonadaceae</taxon>
        <taxon>Sphingobium</taxon>
    </lineage>
</organism>
<dbReference type="InterPro" id="IPR029066">
    <property type="entry name" value="PLP-binding_barrel"/>
</dbReference>
<name>A0A7W6BTA6_9SPHN</name>
<evidence type="ECO:0000256" key="6">
    <source>
        <dbReference type="ARBA" id="ARBA00023235"/>
    </source>
</evidence>
<dbReference type="InterPro" id="IPR009006">
    <property type="entry name" value="Ala_racemase/Decarboxylase_C"/>
</dbReference>
<dbReference type="Gene3D" id="2.40.37.10">
    <property type="entry name" value="Lyase, Ornithine Decarboxylase, Chain A, domain 1"/>
    <property type="match status" value="1"/>
</dbReference>
<comment type="similarity">
    <text evidence="3">Belongs to the alanine racemase family.</text>
</comment>
<dbReference type="InterPro" id="IPR000821">
    <property type="entry name" value="Ala_racemase"/>
</dbReference>
<dbReference type="PRINTS" id="PR00992">
    <property type="entry name" value="ALARACEMASE"/>
</dbReference>
<feature type="binding site" evidence="8">
    <location>
        <position position="312"/>
    </location>
    <ligand>
        <name>substrate</name>
    </ligand>
</feature>
<evidence type="ECO:0000313" key="10">
    <source>
        <dbReference type="EMBL" id="MBB3927459.1"/>
    </source>
</evidence>
<dbReference type="PANTHER" id="PTHR30511">
    <property type="entry name" value="ALANINE RACEMASE"/>
    <property type="match status" value="1"/>
</dbReference>
<dbReference type="SMART" id="SM01005">
    <property type="entry name" value="Ala_racemase_C"/>
    <property type="match status" value="1"/>
</dbReference>
<evidence type="ECO:0000256" key="1">
    <source>
        <dbReference type="ARBA" id="ARBA00000316"/>
    </source>
</evidence>
<evidence type="ECO:0000256" key="2">
    <source>
        <dbReference type="ARBA" id="ARBA00001933"/>
    </source>
</evidence>
<dbReference type="InterPro" id="IPR001608">
    <property type="entry name" value="Ala_racemase_N"/>
</dbReference>
<protein>
    <recommendedName>
        <fullName evidence="4">alanine racemase</fullName>
        <ecNumber evidence="4">5.1.1.1</ecNumber>
    </recommendedName>
</protein>
<keyword evidence="11" id="KW-1185">Reference proteome</keyword>
<evidence type="ECO:0000256" key="3">
    <source>
        <dbReference type="ARBA" id="ARBA00007880"/>
    </source>
</evidence>
<dbReference type="GO" id="GO:0030632">
    <property type="term" value="P:D-alanine biosynthetic process"/>
    <property type="evidence" value="ECO:0007669"/>
    <property type="project" value="TreeGrafter"/>
</dbReference>
<dbReference type="PROSITE" id="PS00395">
    <property type="entry name" value="ALANINE_RACEMASE"/>
    <property type="match status" value="1"/>
</dbReference>
<feature type="domain" description="Alanine racemase C-terminal" evidence="9">
    <location>
        <begin position="243"/>
        <end position="364"/>
    </location>
</feature>
<evidence type="ECO:0000256" key="7">
    <source>
        <dbReference type="PIRSR" id="PIRSR600821-50"/>
    </source>
</evidence>